<name>A0AAN9FXF3_CLITE</name>
<evidence type="ECO:0000313" key="3">
    <source>
        <dbReference type="Proteomes" id="UP001359559"/>
    </source>
</evidence>
<evidence type="ECO:0000313" key="2">
    <source>
        <dbReference type="EMBL" id="KAK7280038.1"/>
    </source>
</evidence>
<comment type="caution">
    <text evidence="2">The sequence shown here is derived from an EMBL/GenBank/DDBJ whole genome shotgun (WGS) entry which is preliminary data.</text>
</comment>
<dbReference type="AlphaFoldDB" id="A0AAN9FXF3"/>
<keyword evidence="1" id="KW-0732">Signal</keyword>
<keyword evidence="3" id="KW-1185">Reference proteome</keyword>
<reference evidence="2 3" key="1">
    <citation type="submission" date="2024-01" db="EMBL/GenBank/DDBJ databases">
        <title>The genomes of 5 underutilized Papilionoideae crops provide insights into root nodulation and disease resistance.</title>
        <authorList>
            <person name="Yuan L."/>
        </authorList>
    </citation>
    <scope>NUCLEOTIDE SEQUENCE [LARGE SCALE GENOMIC DNA]</scope>
    <source>
        <strain evidence="2">LY-2023</strain>
        <tissue evidence="2">Leaf</tissue>
    </source>
</reference>
<protein>
    <submittedName>
        <fullName evidence="2">Uncharacterized protein</fullName>
    </submittedName>
</protein>
<feature type="chain" id="PRO_5042951139" evidence="1">
    <location>
        <begin position="19"/>
        <end position="74"/>
    </location>
</feature>
<dbReference type="EMBL" id="JAYKXN010000006">
    <property type="protein sequence ID" value="KAK7280038.1"/>
    <property type="molecule type" value="Genomic_DNA"/>
</dbReference>
<gene>
    <name evidence="2" type="ORF">RJT34_25100</name>
</gene>
<feature type="signal peptide" evidence="1">
    <location>
        <begin position="1"/>
        <end position="18"/>
    </location>
</feature>
<accession>A0AAN9FXF3</accession>
<evidence type="ECO:0000256" key="1">
    <source>
        <dbReference type="SAM" id="SignalP"/>
    </source>
</evidence>
<organism evidence="2 3">
    <name type="scientific">Clitoria ternatea</name>
    <name type="common">Butterfly pea</name>
    <dbReference type="NCBI Taxonomy" id="43366"/>
    <lineage>
        <taxon>Eukaryota</taxon>
        <taxon>Viridiplantae</taxon>
        <taxon>Streptophyta</taxon>
        <taxon>Embryophyta</taxon>
        <taxon>Tracheophyta</taxon>
        <taxon>Spermatophyta</taxon>
        <taxon>Magnoliopsida</taxon>
        <taxon>eudicotyledons</taxon>
        <taxon>Gunneridae</taxon>
        <taxon>Pentapetalae</taxon>
        <taxon>rosids</taxon>
        <taxon>fabids</taxon>
        <taxon>Fabales</taxon>
        <taxon>Fabaceae</taxon>
        <taxon>Papilionoideae</taxon>
        <taxon>50 kb inversion clade</taxon>
        <taxon>NPAAA clade</taxon>
        <taxon>indigoferoid/millettioid clade</taxon>
        <taxon>Phaseoleae</taxon>
        <taxon>Clitoria</taxon>
    </lineage>
</organism>
<dbReference type="Proteomes" id="UP001359559">
    <property type="component" value="Unassembled WGS sequence"/>
</dbReference>
<proteinExistence type="predicted"/>
<sequence>MLDIFCLLSIMIIELCLGNELVKSKTRGTLLHVSINRVAGSIKNPWKVGAVYGWYLAILFRKLALINVSRKQKR</sequence>